<dbReference type="VEuPathDB" id="TriTrypDB:C3747_30g228"/>
<evidence type="ECO:0000256" key="1">
    <source>
        <dbReference type="SAM" id="MobiDB-lite"/>
    </source>
</evidence>
<dbReference type="VEuPathDB" id="TriTrypDB:ECC02_013893"/>
<feature type="region of interest" description="Disordered" evidence="1">
    <location>
        <begin position="1"/>
        <end position="33"/>
    </location>
</feature>
<evidence type="ECO:0000313" key="4">
    <source>
        <dbReference type="Proteomes" id="UP000246078"/>
    </source>
</evidence>
<keyword evidence="2" id="KW-1133">Transmembrane helix</keyword>
<comment type="caution">
    <text evidence="3">The sequence shown here is derived from an EMBL/GenBank/DDBJ whole genome shotgun (WGS) entry which is preliminary data.</text>
</comment>
<feature type="compositionally biased region" description="Basic and acidic residues" evidence="1">
    <location>
        <begin position="9"/>
        <end position="18"/>
    </location>
</feature>
<keyword evidence="2" id="KW-0472">Membrane</keyword>
<dbReference type="VEuPathDB" id="TriTrypDB:TcCLB.511887.40"/>
<gene>
    <name evidence="3" type="ORF">C3747_30g228</name>
</gene>
<dbReference type="VEuPathDB" id="TriTrypDB:C4B63_57g31"/>
<evidence type="ECO:0000256" key="2">
    <source>
        <dbReference type="SAM" id="Phobius"/>
    </source>
</evidence>
<dbReference type="Proteomes" id="UP000246078">
    <property type="component" value="Unassembled WGS sequence"/>
</dbReference>
<keyword evidence="2" id="KW-0812">Transmembrane</keyword>
<accession>A0A2V2X5C9</accession>
<proteinExistence type="predicted"/>
<reference evidence="3 4" key="1">
    <citation type="journal article" date="2018" name="Microb. Genom.">
        <title>Expanding an expanded genome: long-read sequencing of Trypanosoma cruzi.</title>
        <authorList>
            <person name="Berna L."/>
            <person name="Rodriguez M."/>
            <person name="Chiribao M.L."/>
            <person name="Parodi-Talice A."/>
            <person name="Pita S."/>
            <person name="Rijo G."/>
            <person name="Alvarez-Valin F."/>
            <person name="Robello C."/>
        </authorList>
    </citation>
    <scope>NUCLEOTIDE SEQUENCE [LARGE SCALE GENOMIC DNA]</scope>
    <source>
        <strain evidence="3 4">TCC</strain>
    </source>
</reference>
<dbReference type="VEuPathDB" id="TriTrypDB:TcCLB.507357.35"/>
<dbReference type="VEuPathDB" id="TriTrypDB:TcCLB.510175.125"/>
<feature type="compositionally biased region" description="Polar residues" evidence="1">
    <location>
        <begin position="19"/>
        <end position="28"/>
    </location>
</feature>
<name>A0A2V2X5C9_TRYCR</name>
<dbReference type="VEuPathDB" id="TriTrypDB:TcG_09101"/>
<feature type="transmembrane region" description="Helical" evidence="2">
    <location>
        <begin position="110"/>
        <end position="130"/>
    </location>
</feature>
<dbReference type="VEuPathDB" id="TriTrypDB:TcBrA4_0017720"/>
<dbReference type="VEuPathDB" id="TriTrypDB:TCDM_12887"/>
<dbReference type="VEuPathDB" id="TriTrypDB:TcYC6_0065110"/>
<evidence type="ECO:0000313" key="3">
    <source>
        <dbReference type="EMBL" id="PWV15333.1"/>
    </source>
</evidence>
<organism evidence="3 4">
    <name type="scientific">Trypanosoma cruzi</name>
    <dbReference type="NCBI Taxonomy" id="5693"/>
    <lineage>
        <taxon>Eukaryota</taxon>
        <taxon>Discoba</taxon>
        <taxon>Euglenozoa</taxon>
        <taxon>Kinetoplastea</taxon>
        <taxon>Metakinetoplastina</taxon>
        <taxon>Trypanosomatida</taxon>
        <taxon>Trypanosomatidae</taxon>
        <taxon>Trypanosoma</taxon>
        <taxon>Schizotrypanum</taxon>
    </lineage>
</organism>
<dbReference type="AlphaFoldDB" id="A0A2V2X5C9"/>
<dbReference type="EMBL" id="PRFC01000030">
    <property type="protein sequence ID" value="PWV15333.1"/>
    <property type="molecule type" value="Genomic_DNA"/>
</dbReference>
<protein>
    <submittedName>
        <fullName evidence="3">Uncharacterized protein</fullName>
    </submittedName>
</protein>
<dbReference type="VEuPathDB" id="TriTrypDB:TcCL_Unassigned02245"/>
<sequence>MVQAQAADEAAHEAHTSPHQETSYFEPNSSKKGEENEALRCTFIKLFESRVEKLGASPSPRWRYLRGMAAPHPHPLESVVLRTDLRTAPCLGSKQTCSSFILCVSHVPRYLILLLLHAALLWFLVTGKWIGLSRRMNLTWPSATLRSAQPLAPDNTLNEFLHRLGPVAHGTLRTMIHKSFANGSLPGSWNTVDNISIPQPEKDPCRPESYRPIKSLSVLPKLTEGMIHRRLSALLPHHPR</sequence>